<name>S7RFW0_GLOTA</name>
<dbReference type="RefSeq" id="XP_007870361.1">
    <property type="nucleotide sequence ID" value="XM_007872170.1"/>
</dbReference>
<dbReference type="HOGENOM" id="CLU_2574108_0_0_1"/>
<dbReference type="Proteomes" id="UP000030669">
    <property type="component" value="Unassembled WGS sequence"/>
</dbReference>
<protein>
    <submittedName>
        <fullName evidence="1">Uncharacterized protein</fullName>
    </submittedName>
</protein>
<sequence>MSPGIPGRVHVTMYIPSIFAAGFIIEQEQAHEWVRRYDFEPESEKAYVLVELDAVVTFLGIPDKVRVFGLSYKFKNYGKPT</sequence>
<keyword evidence="2" id="KW-1185">Reference proteome</keyword>
<dbReference type="KEGG" id="gtr:GLOTRDRAFT_133266"/>
<dbReference type="AlphaFoldDB" id="S7RFW0"/>
<reference evidence="1 2" key="1">
    <citation type="journal article" date="2012" name="Science">
        <title>The Paleozoic origin of enzymatic lignin decomposition reconstructed from 31 fungal genomes.</title>
        <authorList>
            <person name="Floudas D."/>
            <person name="Binder M."/>
            <person name="Riley R."/>
            <person name="Barry K."/>
            <person name="Blanchette R.A."/>
            <person name="Henrissat B."/>
            <person name="Martinez A.T."/>
            <person name="Otillar R."/>
            <person name="Spatafora J.W."/>
            <person name="Yadav J.S."/>
            <person name="Aerts A."/>
            <person name="Benoit I."/>
            <person name="Boyd A."/>
            <person name="Carlson A."/>
            <person name="Copeland A."/>
            <person name="Coutinho P.M."/>
            <person name="de Vries R.P."/>
            <person name="Ferreira P."/>
            <person name="Findley K."/>
            <person name="Foster B."/>
            <person name="Gaskell J."/>
            <person name="Glotzer D."/>
            <person name="Gorecki P."/>
            <person name="Heitman J."/>
            <person name="Hesse C."/>
            <person name="Hori C."/>
            <person name="Igarashi K."/>
            <person name="Jurgens J.A."/>
            <person name="Kallen N."/>
            <person name="Kersten P."/>
            <person name="Kohler A."/>
            <person name="Kuees U."/>
            <person name="Kumar T.K.A."/>
            <person name="Kuo A."/>
            <person name="LaButti K."/>
            <person name="Larrondo L.F."/>
            <person name="Lindquist E."/>
            <person name="Ling A."/>
            <person name="Lombard V."/>
            <person name="Lucas S."/>
            <person name="Lundell T."/>
            <person name="Martin R."/>
            <person name="McLaughlin D.J."/>
            <person name="Morgenstern I."/>
            <person name="Morin E."/>
            <person name="Murat C."/>
            <person name="Nagy L.G."/>
            <person name="Nolan M."/>
            <person name="Ohm R.A."/>
            <person name="Patyshakuliyeva A."/>
            <person name="Rokas A."/>
            <person name="Ruiz-Duenas F.J."/>
            <person name="Sabat G."/>
            <person name="Salamov A."/>
            <person name="Samejima M."/>
            <person name="Schmutz J."/>
            <person name="Slot J.C."/>
            <person name="St John F."/>
            <person name="Stenlid J."/>
            <person name="Sun H."/>
            <person name="Sun S."/>
            <person name="Syed K."/>
            <person name="Tsang A."/>
            <person name="Wiebenga A."/>
            <person name="Young D."/>
            <person name="Pisabarro A."/>
            <person name="Eastwood D.C."/>
            <person name="Martin F."/>
            <person name="Cullen D."/>
            <person name="Grigoriev I.V."/>
            <person name="Hibbett D.S."/>
        </authorList>
    </citation>
    <scope>NUCLEOTIDE SEQUENCE [LARGE SCALE GENOMIC DNA]</scope>
    <source>
        <strain evidence="1 2">ATCC 11539</strain>
    </source>
</reference>
<dbReference type="GeneID" id="19302700"/>
<evidence type="ECO:0000313" key="2">
    <source>
        <dbReference type="Proteomes" id="UP000030669"/>
    </source>
</evidence>
<accession>S7RFW0</accession>
<evidence type="ECO:0000313" key="1">
    <source>
        <dbReference type="EMBL" id="EPQ51404.1"/>
    </source>
</evidence>
<dbReference type="EMBL" id="KB469311">
    <property type="protein sequence ID" value="EPQ51404.1"/>
    <property type="molecule type" value="Genomic_DNA"/>
</dbReference>
<organism evidence="1 2">
    <name type="scientific">Gloeophyllum trabeum (strain ATCC 11539 / FP-39264 / Madison 617)</name>
    <name type="common">Brown rot fungus</name>
    <dbReference type="NCBI Taxonomy" id="670483"/>
    <lineage>
        <taxon>Eukaryota</taxon>
        <taxon>Fungi</taxon>
        <taxon>Dikarya</taxon>
        <taxon>Basidiomycota</taxon>
        <taxon>Agaricomycotina</taxon>
        <taxon>Agaricomycetes</taxon>
        <taxon>Gloeophyllales</taxon>
        <taxon>Gloeophyllaceae</taxon>
        <taxon>Gloeophyllum</taxon>
    </lineage>
</organism>
<gene>
    <name evidence="1" type="ORF">GLOTRDRAFT_133266</name>
</gene>
<proteinExistence type="predicted"/>